<protein>
    <submittedName>
        <fullName evidence="2">Lamin-B receptor</fullName>
    </submittedName>
</protein>
<keyword evidence="3" id="KW-1185">Reference proteome</keyword>
<reference evidence="3" key="1">
    <citation type="journal article" date="2016" name="Genome Announc.">
        <title>Draft Genome Sequences of Five Rapidly Growing Mycobacterium Species, M. thermoresistibile, M. fortuitum subsp. acetamidolyticum, M. canariasense, M. brisbanense, and M. novocastrense.</title>
        <authorList>
            <person name="Katahira K."/>
            <person name="Ogura Y."/>
            <person name="Gotoh Y."/>
            <person name="Hayashi T."/>
        </authorList>
    </citation>
    <scope>NUCLEOTIDE SEQUENCE [LARGE SCALE GENOMIC DNA]</scope>
    <source>
        <strain evidence="3">JCM15654</strain>
    </source>
</reference>
<evidence type="ECO:0000313" key="3">
    <source>
        <dbReference type="Proteomes" id="UP000069620"/>
    </source>
</evidence>
<reference evidence="3" key="2">
    <citation type="submission" date="2016-02" db="EMBL/GenBank/DDBJ databases">
        <title>Draft genome sequence of five rapidly growing Mycobacterium species.</title>
        <authorList>
            <person name="Katahira K."/>
            <person name="Gotou Y."/>
            <person name="Iida K."/>
            <person name="Ogura Y."/>
            <person name="Hayashi T."/>
        </authorList>
    </citation>
    <scope>NUCLEOTIDE SEQUENCE [LARGE SCALE GENOMIC DNA]</scope>
    <source>
        <strain evidence="3">JCM15654</strain>
    </source>
</reference>
<name>A0A100W6C6_9MYCO</name>
<comment type="caution">
    <text evidence="2">The sequence shown here is derived from an EMBL/GenBank/DDBJ whole genome shotgun (WGS) entry which is preliminary data.</text>
</comment>
<feature type="compositionally biased region" description="Polar residues" evidence="1">
    <location>
        <begin position="9"/>
        <end position="23"/>
    </location>
</feature>
<sequence>MAAAVTDSPDPTDSQNRSRTDSGTAEPGSRNPTEQHLQTQQVLQPPIESEPMFGDRSVCSADELGGLEPERGQWRQHHDRRRRTAVPWLVGGLYRAVVPDA</sequence>
<keyword evidence="2" id="KW-0675">Receptor</keyword>
<gene>
    <name evidence="2" type="ORF">RMCB_6540</name>
</gene>
<evidence type="ECO:0000256" key="1">
    <source>
        <dbReference type="SAM" id="MobiDB-lite"/>
    </source>
</evidence>
<dbReference type="Proteomes" id="UP000069620">
    <property type="component" value="Unassembled WGS sequence"/>
</dbReference>
<feature type="compositionally biased region" description="Polar residues" evidence="1">
    <location>
        <begin position="30"/>
        <end position="43"/>
    </location>
</feature>
<evidence type="ECO:0000313" key="2">
    <source>
        <dbReference type="EMBL" id="GAS92444.1"/>
    </source>
</evidence>
<organism evidence="2 3">
    <name type="scientific">Mycolicibacterium brisbanense</name>
    <dbReference type="NCBI Taxonomy" id="146020"/>
    <lineage>
        <taxon>Bacteria</taxon>
        <taxon>Bacillati</taxon>
        <taxon>Actinomycetota</taxon>
        <taxon>Actinomycetes</taxon>
        <taxon>Mycobacteriales</taxon>
        <taxon>Mycobacteriaceae</taxon>
        <taxon>Mycolicibacterium</taxon>
    </lineage>
</organism>
<accession>A0A100W6C6</accession>
<dbReference type="AlphaFoldDB" id="A0A100W6C6"/>
<feature type="region of interest" description="Disordered" evidence="1">
    <location>
        <begin position="1"/>
        <end position="82"/>
    </location>
</feature>
<proteinExistence type="predicted"/>
<dbReference type="EMBL" id="BCSX01000056">
    <property type="protein sequence ID" value="GAS92444.1"/>
    <property type="molecule type" value="Genomic_DNA"/>
</dbReference>